<evidence type="ECO:0000313" key="2">
    <source>
        <dbReference type="Proteomes" id="UP000236649"/>
    </source>
</evidence>
<evidence type="ECO:0000313" key="1">
    <source>
        <dbReference type="EMBL" id="AUT69724.1"/>
    </source>
</evidence>
<protein>
    <submittedName>
        <fullName evidence="1">Uncharacterized protein</fullName>
    </submittedName>
</protein>
<proteinExistence type="predicted"/>
<sequence>MQRARGERLLKPSLLGGAVRAAARVAVRNISVTRAFRMLSENRCIVRVWKDFACIRKRS</sequence>
<dbReference type="Proteomes" id="UP000236649">
    <property type="component" value="Chromosome 1"/>
</dbReference>
<organism evidence="1 2">
    <name type="scientific">Paraburkholderia hospita</name>
    <dbReference type="NCBI Taxonomy" id="169430"/>
    <lineage>
        <taxon>Bacteria</taxon>
        <taxon>Pseudomonadati</taxon>
        <taxon>Pseudomonadota</taxon>
        <taxon>Betaproteobacteria</taxon>
        <taxon>Burkholderiales</taxon>
        <taxon>Burkholderiaceae</taxon>
        <taxon>Paraburkholderia</taxon>
    </lineage>
</organism>
<gene>
    <name evidence="1" type="ORF">C2L64_16555</name>
</gene>
<accession>A0AAN1JA83</accession>
<reference evidence="1 2" key="1">
    <citation type="submission" date="2018-01" db="EMBL/GenBank/DDBJ databases">
        <title>Species boundaries and ecological features among Paraburkholderia terrae DSMZ17804T, P. hospita DSMZ17164T and P. caribensis DSMZ13236T.</title>
        <authorList>
            <person name="Pratama A.A."/>
        </authorList>
    </citation>
    <scope>NUCLEOTIDE SEQUENCE [LARGE SCALE GENOMIC DNA]</scope>
    <source>
        <strain evidence="1 2">DSM 17164</strain>
    </source>
</reference>
<name>A0AAN1JA83_9BURK</name>
<dbReference type="KEGG" id="phs:C2L64_16555"/>
<dbReference type="AlphaFoldDB" id="A0AAN1JA83"/>
<dbReference type="EMBL" id="CP026105">
    <property type="protein sequence ID" value="AUT69724.1"/>
    <property type="molecule type" value="Genomic_DNA"/>
</dbReference>